<gene>
    <name evidence="2" type="ORF">UX85_C0004G0119</name>
</gene>
<reference evidence="2 3" key="1">
    <citation type="journal article" date="2015" name="Nature">
        <title>rRNA introns, odd ribosomes, and small enigmatic genomes across a large radiation of phyla.</title>
        <authorList>
            <person name="Brown C.T."/>
            <person name="Hug L.A."/>
            <person name="Thomas B.C."/>
            <person name="Sharon I."/>
            <person name="Castelle C.J."/>
            <person name="Singh A."/>
            <person name="Wilkins M.J."/>
            <person name="Williams K.H."/>
            <person name="Banfield J.F."/>
        </authorList>
    </citation>
    <scope>NUCLEOTIDE SEQUENCE [LARGE SCALE GENOMIC DNA]</scope>
</reference>
<proteinExistence type="predicted"/>
<dbReference type="EMBL" id="LCNT01000004">
    <property type="protein sequence ID" value="KKU61197.1"/>
    <property type="molecule type" value="Genomic_DNA"/>
</dbReference>
<evidence type="ECO:0000313" key="2">
    <source>
        <dbReference type="EMBL" id="KKU61197.1"/>
    </source>
</evidence>
<feature type="coiled-coil region" evidence="1">
    <location>
        <begin position="29"/>
        <end position="63"/>
    </location>
</feature>
<comment type="caution">
    <text evidence="2">The sequence shown here is derived from an EMBL/GenBank/DDBJ whole genome shotgun (WGS) entry which is preliminary data.</text>
</comment>
<evidence type="ECO:0000313" key="3">
    <source>
        <dbReference type="Proteomes" id="UP000033860"/>
    </source>
</evidence>
<dbReference type="InterPro" id="IPR007060">
    <property type="entry name" value="FtsL/DivIC"/>
</dbReference>
<evidence type="ECO:0000256" key="1">
    <source>
        <dbReference type="SAM" id="Coils"/>
    </source>
</evidence>
<organism evidence="2 3">
    <name type="scientific">Candidatus Beckwithbacteria bacterium GW2011_GWB1_47_15</name>
    <dbReference type="NCBI Taxonomy" id="1618371"/>
    <lineage>
        <taxon>Bacteria</taxon>
        <taxon>Candidatus Beckwithiibacteriota</taxon>
    </lineage>
</organism>
<sequence>MRKKRLLTYLIMLVSLLVSGKLTRDIVKLWRADERLIEAQAELTKVQEEQLKLKRELSEAEGELWWERQVRDTLRMAKEGEVVVVVPDEVKNQSGGAADLNPVDGVGEESNLTKWVKAFAIIGQ</sequence>
<dbReference type="Pfam" id="PF04977">
    <property type="entry name" value="DivIC"/>
    <property type="match status" value="1"/>
</dbReference>
<accession>A0A0G1RVP6</accession>
<dbReference type="Proteomes" id="UP000033860">
    <property type="component" value="Unassembled WGS sequence"/>
</dbReference>
<protein>
    <recommendedName>
        <fullName evidence="4">Septum formation initiator</fullName>
    </recommendedName>
</protein>
<name>A0A0G1RVP6_9BACT</name>
<evidence type="ECO:0008006" key="4">
    <source>
        <dbReference type="Google" id="ProtNLM"/>
    </source>
</evidence>
<keyword evidence="1" id="KW-0175">Coiled coil</keyword>
<dbReference type="AlphaFoldDB" id="A0A0G1RVP6"/>